<evidence type="ECO:0000256" key="3">
    <source>
        <dbReference type="ARBA" id="ARBA00022692"/>
    </source>
</evidence>
<dbReference type="Proteomes" id="UP001235064">
    <property type="component" value="Unassembled WGS sequence"/>
</dbReference>
<feature type="transmembrane region" description="Helical" evidence="9">
    <location>
        <begin position="20"/>
        <end position="38"/>
    </location>
</feature>
<feature type="transmembrane region" description="Helical" evidence="9">
    <location>
        <begin position="120"/>
        <end position="142"/>
    </location>
</feature>
<evidence type="ECO:0000256" key="1">
    <source>
        <dbReference type="ARBA" id="ARBA00004141"/>
    </source>
</evidence>
<keyword evidence="7 11" id="KW-0407">Ion channel</keyword>
<evidence type="ECO:0000259" key="10">
    <source>
        <dbReference type="Pfam" id="PF07885"/>
    </source>
</evidence>
<dbReference type="Gene3D" id="1.20.5.110">
    <property type="match status" value="1"/>
</dbReference>
<evidence type="ECO:0000256" key="5">
    <source>
        <dbReference type="ARBA" id="ARBA00023065"/>
    </source>
</evidence>
<reference evidence="11 12" key="1">
    <citation type="submission" date="2023-06" db="EMBL/GenBank/DDBJ databases">
        <title>Microbacterium sp. nov., isolated from a waste landfill.</title>
        <authorList>
            <person name="Wen W."/>
        </authorList>
    </citation>
    <scope>NUCLEOTIDE SEQUENCE [LARGE SCALE GENOMIC DNA]</scope>
    <source>
        <strain evidence="11 12">ASV49</strain>
    </source>
</reference>
<evidence type="ECO:0000256" key="7">
    <source>
        <dbReference type="ARBA" id="ARBA00023303"/>
    </source>
</evidence>
<feature type="domain" description="Potassium channel" evidence="10">
    <location>
        <begin position="129"/>
        <end position="207"/>
    </location>
</feature>
<accession>A0ABT7MTE7</accession>
<dbReference type="InterPro" id="IPR013099">
    <property type="entry name" value="K_chnl_dom"/>
</dbReference>
<evidence type="ECO:0000256" key="6">
    <source>
        <dbReference type="ARBA" id="ARBA00023136"/>
    </source>
</evidence>
<organism evidence="11 12">
    <name type="scientific">Microbacterium candidum</name>
    <dbReference type="NCBI Taxonomy" id="3041922"/>
    <lineage>
        <taxon>Bacteria</taxon>
        <taxon>Bacillati</taxon>
        <taxon>Actinomycetota</taxon>
        <taxon>Actinomycetes</taxon>
        <taxon>Micrococcales</taxon>
        <taxon>Microbacteriaceae</taxon>
        <taxon>Microbacterium</taxon>
    </lineage>
</organism>
<comment type="subcellular location">
    <subcellularLocation>
        <location evidence="1">Membrane</location>
        <topology evidence="1">Multi-pass membrane protein</topology>
    </subcellularLocation>
</comment>
<dbReference type="SUPFAM" id="SSF81324">
    <property type="entry name" value="Voltage-gated potassium channels"/>
    <property type="match status" value="1"/>
</dbReference>
<feature type="transmembrane region" description="Helical" evidence="9">
    <location>
        <begin position="154"/>
        <end position="173"/>
    </location>
</feature>
<keyword evidence="5" id="KW-0406">Ion transport</keyword>
<keyword evidence="12" id="KW-1185">Reference proteome</keyword>
<dbReference type="InterPro" id="IPR028325">
    <property type="entry name" value="VG_K_chnl"/>
</dbReference>
<keyword evidence="6 9" id="KW-0472">Membrane</keyword>
<dbReference type="GO" id="GO:0034220">
    <property type="term" value="P:monoatomic ion transmembrane transport"/>
    <property type="evidence" value="ECO:0007669"/>
    <property type="project" value="UniProtKB-KW"/>
</dbReference>
<keyword evidence="4 9" id="KW-1133">Transmembrane helix</keyword>
<gene>
    <name evidence="11" type="ORF">QSV35_00070</name>
</gene>
<evidence type="ECO:0000256" key="2">
    <source>
        <dbReference type="ARBA" id="ARBA00022448"/>
    </source>
</evidence>
<keyword evidence="3 9" id="KW-0812">Transmembrane</keyword>
<feature type="region of interest" description="Disordered" evidence="8">
    <location>
        <begin position="213"/>
        <end position="232"/>
    </location>
</feature>
<protein>
    <submittedName>
        <fullName evidence="11">Potassium channel family protein</fullName>
    </submittedName>
</protein>
<dbReference type="PANTHER" id="PTHR11537:SF254">
    <property type="entry name" value="POTASSIUM VOLTAGE-GATED CHANNEL PROTEIN SHAB"/>
    <property type="match status" value="1"/>
</dbReference>
<feature type="transmembrane region" description="Helical" evidence="9">
    <location>
        <begin position="82"/>
        <end position="105"/>
    </location>
</feature>
<comment type="caution">
    <text evidence="11">The sequence shown here is derived from an EMBL/GenBank/DDBJ whole genome shotgun (WGS) entry which is preliminary data.</text>
</comment>
<feature type="transmembrane region" description="Helical" evidence="9">
    <location>
        <begin position="179"/>
        <end position="207"/>
    </location>
</feature>
<dbReference type="PANTHER" id="PTHR11537">
    <property type="entry name" value="VOLTAGE-GATED POTASSIUM CHANNEL"/>
    <property type="match status" value="1"/>
</dbReference>
<dbReference type="RefSeq" id="WP_286285450.1">
    <property type="nucleotide sequence ID" value="NZ_JASXSZ010000001.1"/>
</dbReference>
<evidence type="ECO:0000256" key="9">
    <source>
        <dbReference type="SAM" id="Phobius"/>
    </source>
</evidence>
<sequence>MTSSQGAAADEDRPRPTFDAILLVSSIVFIAAYSWLVIGDLQGPQETVALTGMAVAWVLLAIDYLTRLFRAKSRGAWFRRHLFELVVVVLPPLRVLHLLGALAIVGRGVRDSASALRRSIAWYGVLSAIILMWACSVTVLAAERGAPGANIETFGEASWWSVVTFTTVGYGDYYPVTTLGHWVAVVLMFGSIAVIGLISGTLVSWITDRAKAAESTRAEPQPEPAPAEDETRAEIRRMADELAALTAEVRRR</sequence>
<dbReference type="Pfam" id="PF07885">
    <property type="entry name" value="Ion_trans_2"/>
    <property type="match status" value="1"/>
</dbReference>
<keyword evidence="2" id="KW-0813">Transport</keyword>
<evidence type="ECO:0000256" key="4">
    <source>
        <dbReference type="ARBA" id="ARBA00022989"/>
    </source>
</evidence>
<dbReference type="EMBL" id="JASXSZ010000001">
    <property type="protein sequence ID" value="MDL9977714.1"/>
    <property type="molecule type" value="Genomic_DNA"/>
</dbReference>
<evidence type="ECO:0000313" key="12">
    <source>
        <dbReference type="Proteomes" id="UP001235064"/>
    </source>
</evidence>
<proteinExistence type="predicted"/>
<evidence type="ECO:0000256" key="8">
    <source>
        <dbReference type="SAM" id="MobiDB-lite"/>
    </source>
</evidence>
<dbReference type="Gene3D" id="1.10.287.70">
    <property type="match status" value="1"/>
</dbReference>
<feature type="transmembrane region" description="Helical" evidence="9">
    <location>
        <begin position="50"/>
        <end position="70"/>
    </location>
</feature>
<name>A0ABT7MTE7_9MICO</name>
<evidence type="ECO:0000313" key="11">
    <source>
        <dbReference type="EMBL" id="MDL9977714.1"/>
    </source>
</evidence>